<evidence type="ECO:0000256" key="2">
    <source>
        <dbReference type="ARBA" id="ARBA00023235"/>
    </source>
</evidence>
<dbReference type="Gene3D" id="3.20.20.240">
    <property type="entry name" value="Methylmalonyl-CoA mutase"/>
    <property type="match status" value="1"/>
</dbReference>
<keyword evidence="6" id="KW-1185">Reference proteome</keyword>
<protein>
    <submittedName>
        <fullName evidence="5">Methylmalonyl-CoA mutase family protein</fullName>
    </submittedName>
</protein>
<comment type="caution">
    <text evidence="5">The sequence shown here is derived from an EMBL/GenBank/DDBJ whole genome shotgun (WGS) entry which is preliminary data.</text>
</comment>
<name>A0ABN1WXI9_9ACTN</name>
<evidence type="ECO:0000313" key="5">
    <source>
        <dbReference type="EMBL" id="GAA1266482.1"/>
    </source>
</evidence>
<dbReference type="NCBIfam" id="TIGR00641">
    <property type="entry name" value="acid_CoA_mut_N"/>
    <property type="match status" value="1"/>
</dbReference>
<dbReference type="InterPro" id="IPR006099">
    <property type="entry name" value="MeMalonylCoA_mutase_a/b_cat"/>
</dbReference>
<accession>A0ABN1WXI9</accession>
<proteinExistence type="predicted"/>
<evidence type="ECO:0000256" key="1">
    <source>
        <dbReference type="ARBA" id="ARBA00011870"/>
    </source>
</evidence>
<dbReference type="EMBL" id="BAAALF010000177">
    <property type="protein sequence ID" value="GAA1266482.1"/>
    <property type="molecule type" value="Genomic_DNA"/>
</dbReference>
<dbReference type="InterPro" id="IPR006098">
    <property type="entry name" value="MMCoA_mutase_a_cat"/>
</dbReference>
<gene>
    <name evidence="5" type="ORF">GCM10009665_64340</name>
</gene>
<dbReference type="RefSeq" id="WP_344445647.1">
    <property type="nucleotide sequence ID" value="NZ_BAAALF010000177.1"/>
</dbReference>
<dbReference type="Proteomes" id="UP001500037">
    <property type="component" value="Unassembled WGS sequence"/>
</dbReference>
<organism evidence="5 6">
    <name type="scientific">Kitasatospora nipponensis</name>
    <dbReference type="NCBI Taxonomy" id="258049"/>
    <lineage>
        <taxon>Bacteria</taxon>
        <taxon>Bacillati</taxon>
        <taxon>Actinomycetota</taxon>
        <taxon>Actinomycetes</taxon>
        <taxon>Kitasatosporales</taxon>
        <taxon>Streptomycetaceae</taxon>
        <taxon>Kitasatospora</taxon>
    </lineage>
</organism>
<dbReference type="PANTHER" id="PTHR48101">
    <property type="entry name" value="METHYLMALONYL-COA MUTASE, MITOCHONDRIAL-RELATED"/>
    <property type="match status" value="1"/>
</dbReference>
<dbReference type="SUPFAM" id="SSF51703">
    <property type="entry name" value="Cobalamin (vitamin B12)-dependent enzymes"/>
    <property type="match status" value="1"/>
</dbReference>
<comment type="subunit">
    <text evidence="1">Heterodimer of an alpha and a beta chain.</text>
</comment>
<sequence length="566" mass="62114">MDAEEIERGRQRWQQRFDSARKRDADFTTLSGDQVEPVYGPPAGQPYEGFERIGWPGEYPYTRGLHATGYRGRTWTIRQFAGFGNAEQTNERYRMILEAGGGGLSVAFDMPTLMGYDSDDAKSLGEVGHCGVAIDSAADMEVLFRDIPLAEVTTSMTISGPAVPIFCMYLVAAERQGVDPAVLNGTLQTDIFKEYIAQKEWLFAPEPHLRLIGDLMEHCAAGIPAYKPLSVSGYHIREAGATAAQELAYTLADGFAYVELGLSRGLDVDVFAPGLSFFFDAHLDFFEEIAKFRAARRIWARWLRERYGAKTDKAQWLRFHTQTAGVSLTAQQPYNNVVRTAVEALSAVLGGTNSLHTNALDETLALPSAQAAEIALRTQQVLMEETGVANVADPLGGSWYVEALTDRIEAQAEEIFARILDKAELAKGSGEHPIGPMTAGILRGIEEGWFTGEIAEAAFQYQQGVEKGEKRVVGVNCFPKSVTPELEILRVSHEVEREQVRVLGARKAARDDAAVQAGLAAMLAAAREGRNMIEPMLQAVRAEATLGEICHALRAEWGIYREPAGF</sequence>
<keyword evidence="2" id="KW-0413">Isomerase</keyword>
<evidence type="ECO:0000259" key="4">
    <source>
        <dbReference type="Pfam" id="PF01642"/>
    </source>
</evidence>
<reference evidence="5 6" key="1">
    <citation type="journal article" date="2019" name="Int. J. Syst. Evol. Microbiol.">
        <title>The Global Catalogue of Microorganisms (GCM) 10K type strain sequencing project: providing services to taxonomists for standard genome sequencing and annotation.</title>
        <authorList>
            <consortium name="The Broad Institute Genomics Platform"/>
            <consortium name="The Broad Institute Genome Sequencing Center for Infectious Disease"/>
            <person name="Wu L."/>
            <person name="Ma J."/>
        </authorList>
    </citation>
    <scope>NUCLEOTIDE SEQUENCE [LARGE SCALE GENOMIC DNA]</scope>
    <source>
        <strain evidence="5 6">JCM 13004</strain>
    </source>
</reference>
<evidence type="ECO:0000313" key="6">
    <source>
        <dbReference type="Proteomes" id="UP001500037"/>
    </source>
</evidence>
<dbReference type="InterPro" id="IPR016176">
    <property type="entry name" value="Cbl-dep_enz_cat"/>
</dbReference>
<evidence type="ECO:0000256" key="3">
    <source>
        <dbReference type="SAM" id="MobiDB-lite"/>
    </source>
</evidence>
<dbReference type="Pfam" id="PF01642">
    <property type="entry name" value="MM_CoA_mutase"/>
    <property type="match status" value="1"/>
</dbReference>
<dbReference type="PANTHER" id="PTHR48101:SF1">
    <property type="entry name" value="METHYLMALONYL-COA MUTASE, LARGE SUBUNIT"/>
    <property type="match status" value="1"/>
</dbReference>
<feature type="region of interest" description="Disordered" evidence="3">
    <location>
        <begin position="1"/>
        <end position="41"/>
    </location>
</feature>
<feature type="compositionally biased region" description="Basic and acidic residues" evidence="3">
    <location>
        <begin position="1"/>
        <end position="10"/>
    </location>
</feature>
<feature type="domain" description="Methylmalonyl-CoA mutase alpha/beta chain catalytic" evidence="4">
    <location>
        <begin position="29"/>
        <end position="558"/>
    </location>
</feature>